<accession>A0A7W6JHQ7</accession>
<organism evidence="1 2">
    <name type="scientific">Brevundimonas lenta</name>
    <dbReference type="NCBI Taxonomy" id="424796"/>
    <lineage>
        <taxon>Bacteria</taxon>
        <taxon>Pseudomonadati</taxon>
        <taxon>Pseudomonadota</taxon>
        <taxon>Alphaproteobacteria</taxon>
        <taxon>Caulobacterales</taxon>
        <taxon>Caulobacteraceae</taxon>
        <taxon>Brevundimonas</taxon>
    </lineage>
</organism>
<name>A0A7W6JHQ7_9CAUL</name>
<evidence type="ECO:0000313" key="2">
    <source>
        <dbReference type="Proteomes" id="UP000529946"/>
    </source>
</evidence>
<dbReference type="Proteomes" id="UP000529946">
    <property type="component" value="Unassembled WGS sequence"/>
</dbReference>
<proteinExistence type="predicted"/>
<gene>
    <name evidence="1" type="ORF">GGR12_003234</name>
</gene>
<comment type="caution">
    <text evidence="1">The sequence shown here is derived from an EMBL/GenBank/DDBJ whole genome shotgun (WGS) entry which is preliminary data.</text>
</comment>
<dbReference type="AlphaFoldDB" id="A0A7W6JHQ7"/>
<dbReference type="EMBL" id="JACIDM010000003">
    <property type="protein sequence ID" value="MBB4084346.1"/>
    <property type="molecule type" value="Genomic_DNA"/>
</dbReference>
<protein>
    <submittedName>
        <fullName evidence="1">Uncharacterized protein</fullName>
    </submittedName>
</protein>
<reference evidence="1 2" key="1">
    <citation type="submission" date="2020-08" db="EMBL/GenBank/DDBJ databases">
        <title>Genomic Encyclopedia of Type Strains, Phase IV (KMG-IV): sequencing the most valuable type-strain genomes for metagenomic binning, comparative biology and taxonomic classification.</title>
        <authorList>
            <person name="Goeker M."/>
        </authorList>
    </citation>
    <scope>NUCLEOTIDE SEQUENCE [LARGE SCALE GENOMIC DNA]</scope>
    <source>
        <strain evidence="1 2">DSM 23960</strain>
    </source>
</reference>
<keyword evidence="2" id="KW-1185">Reference proteome</keyword>
<sequence length="137" mass="14842">MTFNNNMVSQRPMVEVPEDLASRDVYDGMTLPLFSVYRQIVAAGGRMIERKTFRNCVIEGPAVLLATGGVQFHNCNMGESGGDIRNLLLRPVGPKQVVGTIAVADTVFENCRFFGVGFTGGAAFLDQFLQGIGPSRP</sequence>
<evidence type="ECO:0000313" key="1">
    <source>
        <dbReference type="EMBL" id="MBB4084346.1"/>
    </source>
</evidence>
<dbReference type="RefSeq" id="WP_183205677.1">
    <property type="nucleotide sequence ID" value="NZ_BAAAER010000003.1"/>
</dbReference>